<evidence type="ECO:0000313" key="2">
    <source>
        <dbReference type="EMBL" id="QDS75409.1"/>
    </source>
</evidence>
<reference evidence="2 3" key="1">
    <citation type="submission" date="2019-07" db="EMBL/GenBank/DDBJ databases">
        <title>Finished genome of Venturia effusa.</title>
        <authorList>
            <person name="Young C.A."/>
            <person name="Cox M.P."/>
            <person name="Ganley A.R.D."/>
            <person name="David W.J."/>
        </authorList>
    </citation>
    <scope>NUCLEOTIDE SEQUENCE [LARGE SCALE GENOMIC DNA]</scope>
    <source>
        <strain evidence="3">albino</strain>
    </source>
</reference>
<feature type="chain" id="PRO_5021739967" evidence="1">
    <location>
        <begin position="22"/>
        <end position="166"/>
    </location>
</feature>
<keyword evidence="3" id="KW-1185">Reference proteome</keyword>
<name>A0A517LIE3_9PEZI</name>
<organism evidence="2 3">
    <name type="scientific">Venturia effusa</name>
    <dbReference type="NCBI Taxonomy" id="50376"/>
    <lineage>
        <taxon>Eukaryota</taxon>
        <taxon>Fungi</taxon>
        <taxon>Dikarya</taxon>
        <taxon>Ascomycota</taxon>
        <taxon>Pezizomycotina</taxon>
        <taxon>Dothideomycetes</taxon>
        <taxon>Pleosporomycetidae</taxon>
        <taxon>Venturiales</taxon>
        <taxon>Venturiaceae</taxon>
        <taxon>Venturia</taxon>
    </lineage>
</organism>
<sequence length="166" mass="18652">MRINSYLVTLLLTLAPAAVYAQLQGRPRGQPVVETGQFCSQFMISYQVDCNRINRYCGAGELKEMSTQHKEGLDDAKKNFLRWANTEGNAGTCGGYCTETYKSTPKHFAGSTYYVDCFAARMKDFPLTALRKPLPGIHVAFRDAVCDVFCEPDGKKRTCNFKYDKC</sequence>
<dbReference type="AlphaFoldDB" id="A0A517LIE3"/>
<accession>A0A517LIE3</accession>
<feature type="signal peptide" evidence="1">
    <location>
        <begin position="1"/>
        <end position="21"/>
    </location>
</feature>
<proteinExistence type="predicted"/>
<gene>
    <name evidence="2" type="ORF">FKW77_003193</name>
</gene>
<protein>
    <submittedName>
        <fullName evidence="2">Uncharacterized protein</fullName>
    </submittedName>
</protein>
<evidence type="ECO:0000313" key="3">
    <source>
        <dbReference type="Proteomes" id="UP000316270"/>
    </source>
</evidence>
<evidence type="ECO:0000256" key="1">
    <source>
        <dbReference type="SAM" id="SignalP"/>
    </source>
</evidence>
<dbReference type="Proteomes" id="UP000316270">
    <property type="component" value="Chromosome 13"/>
</dbReference>
<dbReference type="EMBL" id="CP042197">
    <property type="protein sequence ID" value="QDS75409.1"/>
    <property type="molecule type" value="Genomic_DNA"/>
</dbReference>
<keyword evidence="1" id="KW-0732">Signal</keyword>